<dbReference type="AlphaFoldDB" id="A0A6I4U4I3"/>
<dbReference type="EMBL" id="WTYR01000001">
    <property type="protein sequence ID" value="MXP09137.1"/>
    <property type="molecule type" value="Genomic_DNA"/>
</dbReference>
<evidence type="ECO:0000313" key="2">
    <source>
        <dbReference type="EMBL" id="MXP09137.1"/>
    </source>
</evidence>
<organism evidence="2 3">
    <name type="scientific">Alteriqipengyuania halimionae</name>
    <dbReference type="NCBI Taxonomy" id="1926630"/>
    <lineage>
        <taxon>Bacteria</taxon>
        <taxon>Pseudomonadati</taxon>
        <taxon>Pseudomonadota</taxon>
        <taxon>Alphaproteobacteria</taxon>
        <taxon>Sphingomonadales</taxon>
        <taxon>Erythrobacteraceae</taxon>
        <taxon>Alteriqipengyuania</taxon>
    </lineage>
</organism>
<dbReference type="RefSeq" id="WP_160615733.1">
    <property type="nucleotide sequence ID" value="NZ_WTYR01000001.1"/>
</dbReference>
<accession>A0A6I4U4I3</accession>
<dbReference type="Proteomes" id="UP000429229">
    <property type="component" value="Unassembled WGS sequence"/>
</dbReference>
<keyword evidence="1" id="KW-1133">Transmembrane helix</keyword>
<feature type="transmembrane region" description="Helical" evidence="1">
    <location>
        <begin position="15"/>
        <end position="41"/>
    </location>
</feature>
<evidence type="ECO:0000313" key="3">
    <source>
        <dbReference type="Proteomes" id="UP000429229"/>
    </source>
</evidence>
<gene>
    <name evidence="2" type="ORF">GRI68_02960</name>
</gene>
<sequence>MRELLEIVVGLTTGILISGMLVGATILGTCAVAGGGCWYLWKRRASGRIPKD</sequence>
<name>A0A6I4U4I3_9SPHN</name>
<dbReference type="OrthoDB" id="7605511at2"/>
<evidence type="ECO:0000256" key="1">
    <source>
        <dbReference type="SAM" id="Phobius"/>
    </source>
</evidence>
<proteinExistence type="predicted"/>
<keyword evidence="3" id="KW-1185">Reference proteome</keyword>
<keyword evidence="1" id="KW-0472">Membrane</keyword>
<comment type="caution">
    <text evidence="2">The sequence shown here is derived from an EMBL/GenBank/DDBJ whole genome shotgun (WGS) entry which is preliminary data.</text>
</comment>
<reference evidence="2 3" key="1">
    <citation type="submission" date="2019-12" db="EMBL/GenBank/DDBJ databases">
        <title>Genomic-based taxomic classification of the family Erythrobacteraceae.</title>
        <authorList>
            <person name="Xu L."/>
        </authorList>
    </citation>
    <scope>NUCLEOTIDE SEQUENCE [LARGE SCALE GENOMIC DNA]</scope>
    <source>
        <strain evidence="2 3">LMG 29519</strain>
    </source>
</reference>
<protein>
    <submittedName>
        <fullName evidence="2">Uncharacterized protein</fullName>
    </submittedName>
</protein>
<keyword evidence="1" id="KW-0812">Transmembrane</keyword>